<evidence type="ECO:0008006" key="5">
    <source>
        <dbReference type="Google" id="ProtNLM"/>
    </source>
</evidence>
<reference evidence="3 4" key="1">
    <citation type="submission" date="2016-07" db="EMBL/GenBank/DDBJ databases">
        <title>Pervasive Adenine N6-methylation of Active Genes in Fungi.</title>
        <authorList>
            <consortium name="DOE Joint Genome Institute"/>
            <person name="Mondo S.J."/>
            <person name="Dannebaum R.O."/>
            <person name="Kuo R.C."/>
            <person name="Labutti K."/>
            <person name="Haridas S."/>
            <person name="Kuo A."/>
            <person name="Salamov A."/>
            <person name="Ahrendt S.R."/>
            <person name="Lipzen A."/>
            <person name="Sullivan W."/>
            <person name="Andreopoulos W.B."/>
            <person name="Clum A."/>
            <person name="Lindquist E."/>
            <person name="Daum C."/>
            <person name="Ramamoorthy G.K."/>
            <person name="Gryganskyi A."/>
            <person name="Culley D."/>
            <person name="Magnuson J.K."/>
            <person name="James T.Y."/>
            <person name="O'Malley M.A."/>
            <person name="Stajich J.E."/>
            <person name="Spatafora J.W."/>
            <person name="Visel A."/>
            <person name="Grigoriev I.V."/>
        </authorList>
    </citation>
    <scope>NUCLEOTIDE SEQUENCE [LARGE SCALE GENOMIC DNA]</scope>
    <source>
        <strain evidence="3 4">NRRL 2496</strain>
    </source>
</reference>
<comment type="caution">
    <text evidence="3">The sequence shown here is derived from an EMBL/GenBank/DDBJ whole genome shotgun (WGS) entry which is preliminary data.</text>
</comment>
<keyword evidence="1" id="KW-0472">Membrane</keyword>
<proteinExistence type="predicted"/>
<name>A0A1X2HX14_SYNRA</name>
<feature type="transmembrane region" description="Helical" evidence="1">
    <location>
        <begin position="159"/>
        <end position="180"/>
    </location>
</feature>
<feature type="signal peptide" evidence="2">
    <location>
        <begin position="1"/>
        <end position="25"/>
    </location>
</feature>
<sequence>MLAHGMYALCLSFLLLAVTIRSVVGQVGPSITNPPYNGTIKGGDKVKIEYNYENMGTGNYTVDIALWNDASATQLIQNVTTGQVLEGGNSTGSQLNFTEAATYEWHVPGDLTIKEQVNGSEQDVQVDIFYLTVTTNIDTAFFTDLSLRSRPIMLHFNAGILNLPSHTLVFLLLAVITYCLL</sequence>
<evidence type="ECO:0000256" key="2">
    <source>
        <dbReference type="SAM" id="SignalP"/>
    </source>
</evidence>
<dbReference type="OMA" id="HVNAGIM"/>
<keyword evidence="1" id="KW-1133">Transmembrane helix</keyword>
<keyword evidence="2" id="KW-0732">Signal</keyword>
<protein>
    <recommendedName>
        <fullName evidence="5">Translocon-associated protein subunit alpha</fullName>
    </recommendedName>
</protein>
<feature type="chain" id="PRO_5012959354" description="Translocon-associated protein subunit alpha" evidence="2">
    <location>
        <begin position="26"/>
        <end position="181"/>
    </location>
</feature>
<dbReference type="Proteomes" id="UP000242180">
    <property type="component" value="Unassembled WGS sequence"/>
</dbReference>
<organism evidence="3 4">
    <name type="scientific">Syncephalastrum racemosum</name>
    <name type="common">Filamentous fungus</name>
    <dbReference type="NCBI Taxonomy" id="13706"/>
    <lineage>
        <taxon>Eukaryota</taxon>
        <taxon>Fungi</taxon>
        <taxon>Fungi incertae sedis</taxon>
        <taxon>Mucoromycota</taxon>
        <taxon>Mucoromycotina</taxon>
        <taxon>Mucoromycetes</taxon>
        <taxon>Mucorales</taxon>
        <taxon>Syncephalastraceae</taxon>
        <taxon>Syncephalastrum</taxon>
    </lineage>
</organism>
<gene>
    <name evidence="3" type="ORF">BCR43DRAFT_484359</name>
</gene>
<dbReference type="InParanoid" id="A0A1X2HX14"/>
<evidence type="ECO:0000313" key="4">
    <source>
        <dbReference type="Proteomes" id="UP000242180"/>
    </source>
</evidence>
<dbReference type="OrthoDB" id="2278235at2759"/>
<accession>A0A1X2HX14</accession>
<evidence type="ECO:0000256" key="1">
    <source>
        <dbReference type="SAM" id="Phobius"/>
    </source>
</evidence>
<dbReference type="AlphaFoldDB" id="A0A1X2HX14"/>
<keyword evidence="1" id="KW-0812">Transmembrane</keyword>
<keyword evidence="4" id="KW-1185">Reference proteome</keyword>
<evidence type="ECO:0000313" key="3">
    <source>
        <dbReference type="EMBL" id="ORZ04014.1"/>
    </source>
</evidence>
<dbReference type="EMBL" id="MCGN01000001">
    <property type="protein sequence ID" value="ORZ04014.1"/>
    <property type="molecule type" value="Genomic_DNA"/>
</dbReference>